<dbReference type="InterPro" id="IPR004567">
    <property type="entry name" value="Type_II_PanK"/>
</dbReference>
<dbReference type="GO" id="GO:0005524">
    <property type="term" value="F:ATP binding"/>
    <property type="evidence" value="ECO:0007669"/>
    <property type="project" value="InterPro"/>
</dbReference>
<dbReference type="Pfam" id="PF03630">
    <property type="entry name" value="Fumble"/>
    <property type="match status" value="1"/>
</dbReference>
<dbReference type="InterPro" id="IPR043129">
    <property type="entry name" value="ATPase_NBD"/>
</dbReference>
<evidence type="ECO:0000313" key="1">
    <source>
        <dbReference type="EMBL" id="CAD7576844.1"/>
    </source>
</evidence>
<dbReference type="AlphaFoldDB" id="A0A7R9JCR6"/>
<name>A0A7R9JCR6_TIMCA</name>
<dbReference type="GO" id="GO:0015937">
    <property type="term" value="P:coenzyme A biosynthetic process"/>
    <property type="evidence" value="ECO:0007669"/>
    <property type="project" value="InterPro"/>
</dbReference>
<gene>
    <name evidence="1" type="ORF">TCMB3V08_LOCUS9405</name>
</gene>
<reference evidence="1" key="1">
    <citation type="submission" date="2020-11" db="EMBL/GenBank/DDBJ databases">
        <authorList>
            <person name="Tran Van P."/>
        </authorList>
    </citation>
    <scope>NUCLEOTIDE SEQUENCE</scope>
</reference>
<protein>
    <submittedName>
        <fullName evidence="1">(California timema) hypothetical protein</fullName>
    </submittedName>
</protein>
<sequence>MTGAWPLEFKRPLSIQLGDLSLFHGGGRIALVGRGGLERPNSPLLRSRLFPLSSPVTSARVGGFTSVKLERGSNPHLGLRARHVIVTKEFGAIDDTTGETVVGMKGPQLGWEIRDATPSVCIVGANTNSPHLVPPRVSINEPIVRHLHPLGVLLGALPWVQLRKHPKLSSLGNQSARGRLFAHSSIWVSGVIAVRISLAMEVTVFCIYLPPGERVTKRNLEALLAQLPTPYIILGYFNTQPGIKKRSIDSGIEKRCGEGIKNVSRGDVGVASKCIKWREASKMYRRLRSSHYYTNNIPALMSNDSLVSSTVEGVTVLDSMFAAISSTMDCVMIRGRRGTLHFVRFPTSEMGNFLVLAKSKGMATLVTTVFATGGGAFKFEDNFQTVRSDHMLLVLIAVFNAKSSDIQSCNATVIQPV</sequence>
<proteinExistence type="predicted"/>
<dbReference type="EMBL" id="OE184755">
    <property type="protein sequence ID" value="CAD7576844.1"/>
    <property type="molecule type" value="Genomic_DNA"/>
</dbReference>
<dbReference type="Gene3D" id="3.30.420.510">
    <property type="match status" value="1"/>
</dbReference>
<dbReference type="SUPFAM" id="SSF53067">
    <property type="entry name" value="Actin-like ATPase domain"/>
    <property type="match status" value="1"/>
</dbReference>
<accession>A0A7R9JCR6</accession>
<organism evidence="1">
    <name type="scientific">Timema californicum</name>
    <name type="common">California timema</name>
    <name type="synonym">Walking stick</name>
    <dbReference type="NCBI Taxonomy" id="61474"/>
    <lineage>
        <taxon>Eukaryota</taxon>
        <taxon>Metazoa</taxon>
        <taxon>Ecdysozoa</taxon>
        <taxon>Arthropoda</taxon>
        <taxon>Hexapoda</taxon>
        <taxon>Insecta</taxon>
        <taxon>Pterygota</taxon>
        <taxon>Neoptera</taxon>
        <taxon>Polyneoptera</taxon>
        <taxon>Phasmatodea</taxon>
        <taxon>Timematodea</taxon>
        <taxon>Timematoidea</taxon>
        <taxon>Timematidae</taxon>
        <taxon>Timema</taxon>
    </lineage>
</organism>